<dbReference type="FunCoup" id="A0A6P8QBK3">
    <property type="interactions" value="1682"/>
</dbReference>
<dbReference type="OrthoDB" id="73997at2759"/>
<evidence type="ECO:0000259" key="5">
    <source>
        <dbReference type="Pfam" id="PF10350"/>
    </source>
</evidence>
<sequence length="1951" mass="218883">MVLKKKKEIQVDALVLDDPILEELLSFADAEGQNLASLLLRCVQLTDGVQQINCIKQIMPLLIKLSEESECSPMLCCCLDALVVMYFSVDSKNPLKRVMSSSLNALPDQFKAEAVYRFTRHLREELGRTDAHLFRNVINNLASCMDNFSIGTACVTDVFIEVLQFLQKSMHTFQDQNRKLHGNRIAQTQSMHDLLMAVKVSMVLAQKIQANVQEYLQRDPDSAVWHSMSGMLRCLMSVFLDEGLLQNIQSTSGLAVILYTKIMLNPTEKLPGLVSDLLLLHPAEWGHAPDWFVNSWRNLCKEVPSDSVLLFLCQGALAMLEWRNGNMGRNGEKLFLDILMVLLTLSSRLKDSSLAMSVSRILAMWTTSALDVLGSCSQDLKESLDGNADALRKLLDYVYTHWEHPLDAVRHQAKAVFKNLLQIHRLTLDGADVKSDPFFSQLLGSLLSLEWHRKGKYASLACLVECVGVESILTMDRTIPAQVLDVMSDQSFAPYASNLLETMFMNHRHQLASTSQKEFWIAQWHATWVSPLLLILCEGNPDKTTYIIDYYLPKLLKCNPESVHYMVKNLQSSASTNVGSCTSRGALGALMACLRTARAHGHLTFTDNFVWREAVSTGLIKQGLVHRHDQVRIDALGLLCESHRSTEIVSMEEMEMIKFCIGYNLNSQSPSVRQQICCLMKKLFCRIQESSQVLYKLEQNVNKPGTVDNGDLVVWDPSVILQQYKAFMLSISEGLFEALFPGSSHTTRFCALTILGSIAEIFSVPEGPCQQVFQLAEAVTGSQVQGLLECFTNSFEEVKRLAFELLRKLPDAVVYRQDAEQLTALLQAALDLSTSTKHFDCVTASYLLNFLVHHEELTAALCTCTSHQQPVLQLHLDQSEGASRTEKNTLVVVCCLLGSLENEISQAEKSLLQASARFPMYGRVRCIIAALEQLPLGNLALVTQWRRTVSRLILMCYRLSAVVSPVVHSSSPEGLIPMDTDPETAAQLQMILTEIQPRDTNDYFIQARLLQAHHELDFQRLSEEHEASESLCTDMKVEEGQNSCVTAQMVLVCCWRCMKEISLLLGMLCQLLLLQTVPASAQGLITVEQVKEIGDYFKHHLLQSRHRGAFELAYVGFVKFTEMLIRCSIESLHCLPQQWLCNVLEEIKSSDPSSKLCATRRSAGVPFYIQALLASEPKSSKAGLLNTTMKELISLAMPSNELHSDISTIPQVHALNILRALFRDTRLSERIIPYVADGTQAAILGFTSPVWAVRNSSTLLFSTLITRIFGVKRGKDEHSKKNRMTGREFFSRFPSLYPFLLEQLENVANAMDSEMGELKLHPSLFLLLLILGKLYPSPMDGTYSALSMAPFVPFIMRCGHSPVYRSREMAARALVPFVMTNHVPRTILLLLATLPDCTDPCIRQNQIHGTLLQVFHLLHSYFESKHRTNSDDQRELYDIIVCVKAKLWLARRPNPCLVTRAAYLDILLVLSSYLGKFKEGSTPHDTVAEGFWDDISSVITDSDLMKDSCHSAIVPGLTQYLQNFTKLIISALSVRAHSDLTVDNLKTGTPTSIVIQLLQSDFHEVRLLILEAILAWMKQLNSQPMPKEGSHVLGILSGTEEILLQMTEKEKNLECFCGVLKVVYHMDSNEVLLRSAKSPAKFLHWIMKIAGSPNYSVEIQSIAVKLSSKLVVYLVQSCQEDLQSLDSELKQWISLIAACCTDEQQPELRLAAAEVLIGTASVFLISQNLVLSLSDTLILWNCVFVLLQSEESAVRNTAADVIWEHHSQQKTSRELPGSAPSKDWPDFSFCVVNAPMAMDLAFGLLCELLQAWDQATAGVVILIQWQLGEDDPKRDLETSKSVGDEYLFDKGEVNFWAEKLTYVRLLSKHLHRLITSMDSCFPDQAELHQLSGIVTDQAQLVEQLLKDLPLTPEFSKTLEFTRLQIQKKRISACLKLLNSLGHNANKKAEET</sequence>
<dbReference type="PANTHER" id="PTHR14387">
    <property type="entry name" value="THADA/DEATH RECEPTOR INTERACTING PROTEIN"/>
    <property type="match status" value="1"/>
</dbReference>
<evidence type="ECO:0000256" key="4">
    <source>
        <dbReference type="ARBA" id="ARBA00035698"/>
    </source>
</evidence>
<dbReference type="Pfam" id="PF25151">
    <property type="entry name" value="TPR_Trm732_C"/>
    <property type="match status" value="1"/>
</dbReference>
<evidence type="ECO:0000256" key="3">
    <source>
        <dbReference type="ARBA" id="ARBA00035625"/>
    </source>
</evidence>
<dbReference type="InterPro" id="IPR016024">
    <property type="entry name" value="ARM-type_fold"/>
</dbReference>
<evidence type="ECO:0000313" key="9">
    <source>
        <dbReference type="RefSeq" id="XP_033793160.1"/>
    </source>
</evidence>
<dbReference type="InParanoid" id="A0A6P8QBK3"/>
<gene>
    <name evidence="9" type="primary">THADA</name>
</gene>
<proteinExistence type="inferred from homology"/>
<name>A0A6P8QBK3_GEOSA</name>
<comment type="similarity">
    <text evidence="1">Belongs to the THADA family.</text>
</comment>
<dbReference type="Pfam" id="PF10350">
    <property type="entry name" value="DUF2428"/>
    <property type="match status" value="1"/>
</dbReference>
<reference evidence="9" key="1">
    <citation type="submission" date="2025-08" db="UniProtKB">
        <authorList>
            <consortium name="RefSeq"/>
        </authorList>
    </citation>
    <scope>IDENTIFICATION</scope>
</reference>
<accession>A0A6P8QBK3</accession>
<dbReference type="KEGG" id="gsh:117357076"/>
<evidence type="ECO:0000313" key="8">
    <source>
        <dbReference type="Proteomes" id="UP000515159"/>
    </source>
</evidence>
<feature type="domain" description="tRNA (32-2'-O)-methyltransferase regulator THADA-like TPR repeats region" evidence="6">
    <location>
        <begin position="524"/>
        <end position="799"/>
    </location>
</feature>
<dbReference type="Proteomes" id="UP000515159">
    <property type="component" value="Chromosome 3"/>
</dbReference>
<dbReference type="GO" id="GO:0005829">
    <property type="term" value="C:cytosol"/>
    <property type="evidence" value="ECO:0007669"/>
    <property type="project" value="TreeGrafter"/>
</dbReference>
<dbReference type="InterPro" id="IPR056842">
    <property type="entry name" value="THADA-like_TPR_C"/>
</dbReference>
<dbReference type="GO" id="GO:0030488">
    <property type="term" value="P:tRNA methylation"/>
    <property type="evidence" value="ECO:0007669"/>
    <property type="project" value="TreeGrafter"/>
</dbReference>
<keyword evidence="8" id="KW-1185">Reference proteome</keyword>
<feature type="domain" description="DUF2428" evidence="5">
    <location>
        <begin position="948"/>
        <end position="1252"/>
    </location>
</feature>
<evidence type="ECO:0000256" key="2">
    <source>
        <dbReference type="ARBA" id="ARBA00022694"/>
    </source>
</evidence>
<organism evidence="8 9">
    <name type="scientific">Geotrypetes seraphini</name>
    <name type="common">Gaboon caecilian</name>
    <name type="synonym">Caecilia seraphini</name>
    <dbReference type="NCBI Taxonomy" id="260995"/>
    <lineage>
        <taxon>Eukaryota</taxon>
        <taxon>Metazoa</taxon>
        <taxon>Chordata</taxon>
        <taxon>Craniata</taxon>
        <taxon>Vertebrata</taxon>
        <taxon>Euteleostomi</taxon>
        <taxon>Amphibia</taxon>
        <taxon>Gymnophiona</taxon>
        <taxon>Geotrypetes</taxon>
    </lineage>
</organism>
<keyword evidence="2" id="KW-0819">tRNA processing</keyword>
<dbReference type="InterPro" id="IPR056843">
    <property type="entry name" value="THADA-like_TPR"/>
</dbReference>
<evidence type="ECO:0000259" key="6">
    <source>
        <dbReference type="Pfam" id="PF25150"/>
    </source>
</evidence>
<evidence type="ECO:0000256" key="1">
    <source>
        <dbReference type="ARBA" id="ARBA00010409"/>
    </source>
</evidence>
<dbReference type="GeneID" id="117357076"/>
<dbReference type="SUPFAM" id="SSF48371">
    <property type="entry name" value="ARM repeat"/>
    <property type="match status" value="2"/>
</dbReference>
<evidence type="ECO:0000259" key="7">
    <source>
        <dbReference type="Pfam" id="PF25151"/>
    </source>
</evidence>
<dbReference type="PANTHER" id="PTHR14387:SF7">
    <property type="entry name" value="THYROID ADENOMA-ASSOCIATED PROTEIN"/>
    <property type="match status" value="1"/>
</dbReference>
<dbReference type="InterPro" id="IPR051954">
    <property type="entry name" value="tRNA_methyltransferase_THADA"/>
</dbReference>
<dbReference type="Pfam" id="PF25150">
    <property type="entry name" value="TPR_Trm732"/>
    <property type="match status" value="1"/>
</dbReference>
<dbReference type="InterPro" id="IPR019442">
    <property type="entry name" value="THADA/TRM732_DUF2428"/>
</dbReference>
<dbReference type="RefSeq" id="XP_033793160.1">
    <property type="nucleotide sequence ID" value="XM_033937269.1"/>
</dbReference>
<dbReference type="CTD" id="63892"/>
<protein>
    <recommendedName>
        <fullName evidence="4">tRNA (32-2'-O)-methyltransferase regulator THADA</fullName>
    </recommendedName>
</protein>
<feature type="domain" description="tRNA (32-2'-O)-methyltransferase regulator THADA-like C-terminal TPR repeats region" evidence="7">
    <location>
        <begin position="1254"/>
        <end position="1417"/>
    </location>
</feature>
<comment type="function">
    <text evidence="3">Together with methyltransferase FTSJ1, methylates the 2'-O-ribose of nucleotides at position 32 of the anticodon loop of substrate tRNAs.</text>
</comment>